<keyword evidence="5" id="KW-1185">Reference proteome</keyword>
<reference evidence="5" key="1">
    <citation type="submission" date="2016-10" db="EMBL/GenBank/DDBJ databases">
        <authorList>
            <person name="Varghese N."/>
            <person name="Submissions S."/>
        </authorList>
    </citation>
    <scope>NUCLEOTIDE SEQUENCE [LARGE SCALE GENOMIC DNA]</scope>
    <source>
        <strain evidence="5">CGMCC 1.6489</strain>
    </source>
</reference>
<feature type="coiled-coil region" evidence="1">
    <location>
        <begin position="63"/>
        <end position="90"/>
    </location>
</feature>
<organism evidence="4 5">
    <name type="scientific">Marinobacter segnicrescens</name>
    <dbReference type="NCBI Taxonomy" id="430453"/>
    <lineage>
        <taxon>Bacteria</taxon>
        <taxon>Pseudomonadati</taxon>
        <taxon>Pseudomonadota</taxon>
        <taxon>Gammaproteobacteria</taxon>
        <taxon>Pseudomonadales</taxon>
        <taxon>Marinobacteraceae</taxon>
        <taxon>Marinobacter</taxon>
    </lineage>
</organism>
<evidence type="ECO:0008006" key="6">
    <source>
        <dbReference type="Google" id="ProtNLM"/>
    </source>
</evidence>
<dbReference type="InterPro" id="IPR007497">
    <property type="entry name" value="SIMPL/DUF541"/>
</dbReference>
<proteinExistence type="predicted"/>
<gene>
    <name evidence="4" type="ORF">SAMN04487962_101488</name>
</gene>
<feature type="region of interest" description="Disordered" evidence="2">
    <location>
        <begin position="91"/>
        <end position="113"/>
    </location>
</feature>
<keyword evidence="3" id="KW-0732">Signal</keyword>
<dbReference type="Gene3D" id="3.30.110.170">
    <property type="entry name" value="Protein of unknown function (DUF541), domain 1"/>
    <property type="match status" value="1"/>
</dbReference>
<dbReference type="AlphaFoldDB" id="A0A1H9Z5V6"/>
<feature type="signal peptide" evidence="3">
    <location>
        <begin position="1"/>
        <end position="26"/>
    </location>
</feature>
<dbReference type="Proteomes" id="UP000198762">
    <property type="component" value="Unassembled WGS sequence"/>
</dbReference>
<protein>
    <recommendedName>
        <fullName evidence="6">SIMPL domain-containing protein</fullName>
    </recommendedName>
</protein>
<dbReference type="InterPro" id="IPR052022">
    <property type="entry name" value="26kDa_periplasmic_antigen"/>
</dbReference>
<feature type="compositionally biased region" description="Basic and acidic residues" evidence="2">
    <location>
        <begin position="96"/>
        <end position="105"/>
    </location>
</feature>
<keyword evidence="1" id="KW-0175">Coiled coil</keyword>
<evidence type="ECO:0000313" key="4">
    <source>
        <dbReference type="EMBL" id="SES76884.1"/>
    </source>
</evidence>
<evidence type="ECO:0000256" key="1">
    <source>
        <dbReference type="SAM" id="Coils"/>
    </source>
</evidence>
<name>A0A1H9Z5V6_9GAMM</name>
<dbReference type="Gene3D" id="3.30.70.2970">
    <property type="entry name" value="Protein of unknown function (DUF541), domain 2"/>
    <property type="match status" value="1"/>
</dbReference>
<dbReference type="Pfam" id="PF04402">
    <property type="entry name" value="SIMPL"/>
    <property type="match status" value="1"/>
</dbReference>
<dbReference type="STRING" id="430453.SAMN04487962_101488"/>
<dbReference type="RefSeq" id="WP_245742410.1">
    <property type="nucleotide sequence ID" value="NZ_FOHZ01000001.1"/>
</dbReference>
<sequence>MSDHPFRRIFSPVMLALMLPAGAALADTPEVSLSGEGQVRYMPDSARLSFSINAEHPDADKALEQVRSTMEQWRDAIEDIRGELVDYSDASAHLYQRREPPRPVRDGNSQDEEPQTIAVASQTITFEIHDLDLLNPVLEKAQNLGMNYSLGQHQFFHSDEERLQRDALAAAIRNARERCRFAAAQLDMTCGEVKSLNLQSSGSGPVMMRMAEASAKADTVSEVGPREITATVQATFTME</sequence>
<feature type="chain" id="PRO_5011783946" description="SIMPL domain-containing protein" evidence="3">
    <location>
        <begin position="27"/>
        <end position="239"/>
    </location>
</feature>
<evidence type="ECO:0000256" key="3">
    <source>
        <dbReference type="SAM" id="SignalP"/>
    </source>
</evidence>
<accession>A0A1H9Z5V6</accession>
<evidence type="ECO:0000313" key="5">
    <source>
        <dbReference type="Proteomes" id="UP000198762"/>
    </source>
</evidence>
<dbReference type="PANTHER" id="PTHR34387:SF2">
    <property type="entry name" value="SLR1258 PROTEIN"/>
    <property type="match status" value="1"/>
</dbReference>
<dbReference type="GO" id="GO:0006974">
    <property type="term" value="P:DNA damage response"/>
    <property type="evidence" value="ECO:0007669"/>
    <property type="project" value="TreeGrafter"/>
</dbReference>
<evidence type="ECO:0000256" key="2">
    <source>
        <dbReference type="SAM" id="MobiDB-lite"/>
    </source>
</evidence>
<dbReference type="PANTHER" id="PTHR34387">
    <property type="entry name" value="SLR1258 PROTEIN"/>
    <property type="match status" value="1"/>
</dbReference>
<dbReference type="EMBL" id="FOHZ01000001">
    <property type="protein sequence ID" value="SES76884.1"/>
    <property type="molecule type" value="Genomic_DNA"/>
</dbReference>